<evidence type="ECO:0008006" key="8">
    <source>
        <dbReference type="Google" id="ProtNLM"/>
    </source>
</evidence>
<dbReference type="Pfam" id="PF03159">
    <property type="entry name" value="XRN_N"/>
    <property type="match status" value="2"/>
</dbReference>
<feature type="domain" description="Xrn1 N-terminal" evidence="5">
    <location>
        <begin position="64"/>
        <end position="156"/>
    </location>
</feature>
<evidence type="ECO:0000256" key="2">
    <source>
        <dbReference type="ARBA" id="ARBA00022801"/>
    </source>
</evidence>
<dbReference type="EMBL" id="MN740625">
    <property type="protein sequence ID" value="QHS79076.1"/>
    <property type="molecule type" value="Genomic_DNA"/>
</dbReference>
<evidence type="ECO:0000256" key="3">
    <source>
        <dbReference type="ARBA" id="ARBA00022839"/>
    </source>
</evidence>
<dbReference type="InterPro" id="IPR027073">
    <property type="entry name" value="5_3_exoribonuclease"/>
</dbReference>
<dbReference type="PANTHER" id="PTHR12341:SF7">
    <property type="entry name" value="5'-3' EXORIBONUCLEASE 1"/>
    <property type="match status" value="1"/>
</dbReference>
<dbReference type="Pfam" id="PF17846">
    <property type="entry name" value="XRN_M"/>
    <property type="match status" value="2"/>
</dbReference>
<keyword evidence="2" id="KW-0378">Hydrolase</keyword>
<protein>
    <recommendedName>
        <fullName evidence="8">Xrn1 N-terminal domain-containing protein</fullName>
    </recommendedName>
</protein>
<evidence type="ECO:0000259" key="5">
    <source>
        <dbReference type="Pfam" id="PF03159"/>
    </source>
</evidence>
<feature type="domain" description="Xrn1 helical" evidence="6">
    <location>
        <begin position="189"/>
        <end position="277"/>
    </location>
</feature>
<comment type="similarity">
    <text evidence="4">Belongs to the 5'-3' exonuclease family.</text>
</comment>
<accession>A0A6C0AHF6</accession>
<dbReference type="GO" id="GO:0016075">
    <property type="term" value="P:rRNA catabolic process"/>
    <property type="evidence" value="ECO:0007669"/>
    <property type="project" value="TreeGrafter"/>
</dbReference>
<organism evidence="7">
    <name type="scientific">viral metagenome</name>
    <dbReference type="NCBI Taxonomy" id="1070528"/>
    <lineage>
        <taxon>unclassified sequences</taxon>
        <taxon>metagenomes</taxon>
        <taxon>organismal metagenomes</taxon>
    </lineage>
</organism>
<sequence length="415" mass="48678">MVASLKVCTDELLAQAVCDKIDEYLKLIEPKRVIIAFDGVPPMAKIKQQRERRYKSWMMPGKPGWNTLQITPGTSFMTYLDKVLHKHFAKYAAKYDYFKLSTSVEPGEGEHKIFEYIRAHPIVHKRSKTLVYGLDSDLIVLALNHLKYGDIRLLREAPAFMLEDRDLHVLDIPKLAEGIGELIGPTKLPDYILMTLFLGNDFMPHFPALNLRTTGFDTLLKTYQQCMTTERLFDGEIKWDQMARFVQALSLQEPSIMTKEYLARNRMRVDASTEEKKMTNLPMLKREIEHHICPIRVGWEKRYYDTLFNSPIKDICKNYIDMLQWNMQYYTTGCMDWSIYYRYMYPPLLVDLAQHLPVQTIHTVDKTILTPSELLHYVLPPVYHHYIPGGHARESEPPILVWAYCRYIWESHVDF</sequence>
<dbReference type="GO" id="GO:0000956">
    <property type="term" value="P:nuclear-transcribed mRNA catabolic process"/>
    <property type="evidence" value="ECO:0007669"/>
    <property type="project" value="TreeGrafter"/>
</dbReference>
<keyword evidence="1" id="KW-0540">Nuclease</keyword>
<dbReference type="GO" id="GO:0003723">
    <property type="term" value="F:RNA binding"/>
    <property type="evidence" value="ECO:0007669"/>
    <property type="project" value="TreeGrafter"/>
</dbReference>
<feature type="domain" description="Xrn1 helical" evidence="6">
    <location>
        <begin position="297"/>
        <end position="389"/>
    </location>
</feature>
<reference evidence="7" key="1">
    <citation type="journal article" date="2020" name="Nature">
        <title>Giant virus diversity and host interactions through global metagenomics.</title>
        <authorList>
            <person name="Schulz F."/>
            <person name="Roux S."/>
            <person name="Paez-Espino D."/>
            <person name="Jungbluth S."/>
            <person name="Walsh D.A."/>
            <person name="Denef V.J."/>
            <person name="McMahon K.D."/>
            <person name="Konstantinidis K.T."/>
            <person name="Eloe-Fadrosh E.A."/>
            <person name="Kyrpides N.C."/>
            <person name="Woyke T."/>
        </authorList>
    </citation>
    <scope>NUCLEOTIDE SEQUENCE</scope>
    <source>
        <strain evidence="7">GVMAG-S-1035118-87</strain>
    </source>
</reference>
<name>A0A6C0AHF6_9ZZZZ</name>
<dbReference type="GO" id="GO:0004534">
    <property type="term" value="F:5'-3' RNA exonuclease activity"/>
    <property type="evidence" value="ECO:0007669"/>
    <property type="project" value="TreeGrafter"/>
</dbReference>
<feature type="domain" description="Xrn1 N-terminal" evidence="5">
    <location>
        <begin position="9"/>
        <end position="57"/>
    </location>
</feature>
<keyword evidence="3" id="KW-0269">Exonuclease</keyword>
<evidence type="ECO:0000256" key="4">
    <source>
        <dbReference type="ARBA" id="ARBA00038299"/>
    </source>
</evidence>
<evidence type="ECO:0000313" key="7">
    <source>
        <dbReference type="EMBL" id="QHS79076.1"/>
    </source>
</evidence>
<evidence type="ECO:0000259" key="6">
    <source>
        <dbReference type="Pfam" id="PF17846"/>
    </source>
</evidence>
<dbReference type="PANTHER" id="PTHR12341">
    <property type="entry name" value="5'-&gt;3' EXORIBONUCLEASE"/>
    <property type="match status" value="1"/>
</dbReference>
<dbReference type="InterPro" id="IPR004859">
    <property type="entry name" value="Xrn1_N"/>
</dbReference>
<evidence type="ECO:0000256" key="1">
    <source>
        <dbReference type="ARBA" id="ARBA00022722"/>
    </source>
</evidence>
<dbReference type="GO" id="GO:0005634">
    <property type="term" value="C:nucleus"/>
    <property type="evidence" value="ECO:0007669"/>
    <property type="project" value="TreeGrafter"/>
</dbReference>
<dbReference type="AlphaFoldDB" id="A0A6C0AHF6"/>
<dbReference type="InterPro" id="IPR041412">
    <property type="entry name" value="Xrn1_helical"/>
</dbReference>
<dbReference type="Gene3D" id="3.40.50.12390">
    <property type="match status" value="1"/>
</dbReference>
<proteinExistence type="inferred from homology"/>